<keyword evidence="5" id="KW-1185">Reference proteome</keyword>
<evidence type="ECO:0000313" key="4">
    <source>
        <dbReference type="Proteomes" id="UP000663854"/>
    </source>
</evidence>
<gene>
    <name evidence="3" type="ORF">JXQ802_LOCUS39931</name>
    <name evidence="2" type="ORF">PYM288_LOCUS25536</name>
</gene>
<accession>A0A814XBZ0</accession>
<dbReference type="EMBL" id="CAJNOL010002360">
    <property type="protein sequence ID" value="CAF1492235.1"/>
    <property type="molecule type" value="Genomic_DNA"/>
</dbReference>
<dbReference type="Proteomes" id="UP000663854">
    <property type="component" value="Unassembled WGS sequence"/>
</dbReference>
<organism evidence="2 4">
    <name type="scientific">Rotaria sordida</name>
    <dbReference type="NCBI Taxonomy" id="392033"/>
    <lineage>
        <taxon>Eukaryota</taxon>
        <taxon>Metazoa</taxon>
        <taxon>Spiralia</taxon>
        <taxon>Gnathifera</taxon>
        <taxon>Rotifera</taxon>
        <taxon>Eurotatoria</taxon>
        <taxon>Bdelloidea</taxon>
        <taxon>Philodinida</taxon>
        <taxon>Philodinidae</taxon>
        <taxon>Rotaria</taxon>
    </lineage>
</organism>
<name>A0A814XBZ0_9BILA</name>
<evidence type="ECO:0000256" key="1">
    <source>
        <dbReference type="SAM" id="MobiDB-lite"/>
    </source>
</evidence>
<sequence>MGQTIFTLPAARNPTTHSSSDERQIVGSSSILSHSVLAKHGYASASSSSPLPIDASTTNELETSSSVATQSFLFRLQKKLFGKLSNNVKL</sequence>
<protein>
    <submittedName>
        <fullName evidence="2">Uncharacterized protein</fullName>
    </submittedName>
</protein>
<dbReference type="Proteomes" id="UP000663870">
    <property type="component" value="Unassembled WGS sequence"/>
</dbReference>
<evidence type="ECO:0000313" key="5">
    <source>
        <dbReference type="Proteomes" id="UP000663870"/>
    </source>
</evidence>
<dbReference type="EMBL" id="CAJNOH010001410">
    <property type="protein sequence ID" value="CAF1214224.1"/>
    <property type="molecule type" value="Genomic_DNA"/>
</dbReference>
<evidence type="ECO:0000313" key="2">
    <source>
        <dbReference type="EMBL" id="CAF1214224.1"/>
    </source>
</evidence>
<evidence type="ECO:0000313" key="3">
    <source>
        <dbReference type="EMBL" id="CAF1492235.1"/>
    </source>
</evidence>
<feature type="region of interest" description="Disordered" evidence="1">
    <location>
        <begin position="1"/>
        <end position="25"/>
    </location>
</feature>
<dbReference type="AlphaFoldDB" id="A0A814XBZ0"/>
<proteinExistence type="predicted"/>
<reference evidence="2" key="1">
    <citation type="submission" date="2021-02" db="EMBL/GenBank/DDBJ databases">
        <authorList>
            <person name="Nowell W R."/>
        </authorList>
    </citation>
    <scope>NUCLEOTIDE SEQUENCE</scope>
</reference>
<comment type="caution">
    <text evidence="2">The sequence shown here is derived from an EMBL/GenBank/DDBJ whole genome shotgun (WGS) entry which is preliminary data.</text>
</comment>